<comment type="caution">
    <text evidence="1">The sequence shown here is derived from an EMBL/GenBank/DDBJ whole genome shotgun (WGS) entry which is preliminary data.</text>
</comment>
<name>A0A1G2T210_9BACT</name>
<evidence type="ECO:0008006" key="3">
    <source>
        <dbReference type="Google" id="ProtNLM"/>
    </source>
</evidence>
<sequence length="88" mass="10428">MIEVGYASEFVRLYSKLEPGLQSQVKQAISLFRHRSNHKKLRVHKLHGREDGKFAFYVNYKYRIIFEYLDRGNKRAALLQVGDHGIYK</sequence>
<dbReference type="SUPFAM" id="SSF143011">
    <property type="entry name" value="RelE-like"/>
    <property type="match status" value="1"/>
</dbReference>
<evidence type="ECO:0000313" key="1">
    <source>
        <dbReference type="EMBL" id="OHA91327.1"/>
    </source>
</evidence>
<proteinExistence type="predicted"/>
<dbReference type="Proteomes" id="UP000178612">
    <property type="component" value="Unassembled WGS sequence"/>
</dbReference>
<dbReference type="Gene3D" id="3.30.2310.20">
    <property type="entry name" value="RelE-like"/>
    <property type="match status" value="1"/>
</dbReference>
<dbReference type="AlphaFoldDB" id="A0A1G2T210"/>
<protein>
    <recommendedName>
        <fullName evidence="3">Plasmid stabilization protein</fullName>
    </recommendedName>
</protein>
<evidence type="ECO:0000313" key="2">
    <source>
        <dbReference type="Proteomes" id="UP000178612"/>
    </source>
</evidence>
<dbReference type="InterPro" id="IPR035093">
    <property type="entry name" value="RelE/ParE_toxin_dom_sf"/>
</dbReference>
<gene>
    <name evidence="1" type="ORF">A2758_02610</name>
</gene>
<organism evidence="1 2">
    <name type="scientific">Candidatus Zambryskibacteria bacterium RIFCSPHIGHO2_01_FULL_49_18</name>
    <dbReference type="NCBI Taxonomy" id="1802740"/>
    <lineage>
        <taxon>Bacteria</taxon>
        <taxon>Candidatus Zambryskiibacteriota</taxon>
    </lineage>
</organism>
<dbReference type="EMBL" id="MHVJ01000013">
    <property type="protein sequence ID" value="OHA91327.1"/>
    <property type="molecule type" value="Genomic_DNA"/>
</dbReference>
<accession>A0A1G2T210</accession>
<reference evidence="1 2" key="1">
    <citation type="journal article" date="2016" name="Nat. Commun.">
        <title>Thousands of microbial genomes shed light on interconnected biogeochemical processes in an aquifer system.</title>
        <authorList>
            <person name="Anantharaman K."/>
            <person name="Brown C.T."/>
            <person name="Hug L.A."/>
            <person name="Sharon I."/>
            <person name="Castelle C.J."/>
            <person name="Probst A.J."/>
            <person name="Thomas B.C."/>
            <person name="Singh A."/>
            <person name="Wilkins M.J."/>
            <person name="Karaoz U."/>
            <person name="Brodie E.L."/>
            <person name="Williams K.H."/>
            <person name="Hubbard S.S."/>
            <person name="Banfield J.F."/>
        </authorList>
    </citation>
    <scope>NUCLEOTIDE SEQUENCE [LARGE SCALE GENOMIC DNA]</scope>
</reference>